<dbReference type="InterPro" id="IPR001867">
    <property type="entry name" value="OmpR/PhoB-type_DNA-bd"/>
</dbReference>
<feature type="domain" description="Response regulatory" evidence="6">
    <location>
        <begin position="1"/>
        <end position="115"/>
    </location>
</feature>
<dbReference type="InterPro" id="IPR039420">
    <property type="entry name" value="WalR-like"/>
</dbReference>
<dbReference type="EMBL" id="SRKY01000001">
    <property type="protein sequence ID" value="THH38611.1"/>
    <property type="molecule type" value="Genomic_DNA"/>
</dbReference>
<evidence type="ECO:0000259" key="7">
    <source>
        <dbReference type="PROSITE" id="PS51755"/>
    </source>
</evidence>
<evidence type="ECO:0000256" key="3">
    <source>
        <dbReference type="ARBA" id="ARBA00023163"/>
    </source>
</evidence>
<dbReference type="GO" id="GO:0000976">
    <property type="term" value="F:transcription cis-regulatory region binding"/>
    <property type="evidence" value="ECO:0007669"/>
    <property type="project" value="TreeGrafter"/>
</dbReference>
<dbReference type="InterPro" id="IPR001789">
    <property type="entry name" value="Sig_transdc_resp-reg_receiver"/>
</dbReference>
<evidence type="ECO:0000256" key="2">
    <source>
        <dbReference type="ARBA" id="ARBA00023125"/>
    </source>
</evidence>
<name>A0A4S4NK11_9RHOB</name>
<feature type="DNA-binding region" description="OmpR/PhoB-type" evidence="5">
    <location>
        <begin position="123"/>
        <end position="222"/>
    </location>
</feature>
<dbReference type="PROSITE" id="PS50110">
    <property type="entry name" value="RESPONSE_REGULATORY"/>
    <property type="match status" value="1"/>
</dbReference>
<dbReference type="AlphaFoldDB" id="A0A4S4NK11"/>
<dbReference type="PANTHER" id="PTHR48111">
    <property type="entry name" value="REGULATOR OF RPOS"/>
    <property type="match status" value="1"/>
</dbReference>
<keyword evidence="1" id="KW-0805">Transcription regulation</keyword>
<dbReference type="GO" id="GO:0006355">
    <property type="term" value="P:regulation of DNA-templated transcription"/>
    <property type="evidence" value="ECO:0007669"/>
    <property type="project" value="InterPro"/>
</dbReference>
<dbReference type="Proteomes" id="UP000306602">
    <property type="component" value="Unassembled WGS sequence"/>
</dbReference>
<keyword evidence="3" id="KW-0804">Transcription</keyword>
<gene>
    <name evidence="8" type="ORF">E4Z66_03310</name>
</gene>
<evidence type="ECO:0000256" key="5">
    <source>
        <dbReference type="PROSITE-ProRule" id="PRU01091"/>
    </source>
</evidence>
<evidence type="ECO:0000256" key="1">
    <source>
        <dbReference type="ARBA" id="ARBA00023015"/>
    </source>
</evidence>
<feature type="domain" description="OmpR/PhoB-type" evidence="7">
    <location>
        <begin position="123"/>
        <end position="222"/>
    </location>
</feature>
<dbReference type="InterPro" id="IPR011006">
    <property type="entry name" value="CheY-like_superfamily"/>
</dbReference>
<protein>
    <submittedName>
        <fullName evidence="8">Response regulator transcription factor</fullName>
    </submittedName>
</protein>
<evidence type="ECO:0000256" key="4">
    <source>
        <dbReference type="PROSITE-ProRule" id="PRU00169"/>
    </source>
</evidence>
<dbReference type="SUPFAM" id="SSF52172">
    <property type="entry name" value="CheY-like"/>
    <property type="match status" value="1"/>
</dbReference>
<comment type="caution">
    <text evidence="8">The sequence shown here is derived from an EMBL/GenBank/DDBJ whole genome shotgun (WGS) entry which is preliminary data.</text>
</comment>
<dbReference type="SMART" id="SM00862">
    <property type="entry name" value="Trans_reg_C"/>
    <property type="match status" value="1"/>
</dbReference>
<dbReference type="GO" id="GO:0005829">
    <property type="term" value="C:cytosol"/>
    <property type="evidence" value="ECO:0007669"/>
    <property type="project" value="TreeGrafter"/>
</dbReference>
<dbReference type="GO" id="GO:0032993">
    <property type="term" value="C:protein-DNA complex"/>
    <property type="evidence" value="ECO:0007669"/>
    <property type="project" value="TreeGrafter"/>
</dbReference>
<organism evidence="8 9">
    <name type="scientific">Aliishimia ponticola</name>
    <dbReference type="NCBI Taxonomy" id="2499833"/>
    <lineage>
        <taxon>Bacteria</taxon>
        <taxon>Pseudomonadati</taxon>
        <taxon>Pseudomonadota</taxon>
        <taxon>Alphaproteobacteria</taxon>
        <taxon>Rhodobacterales</taxon>
        <taxon>Paracoccaceae</taxon>
        <taxon>Aliishimia</taxon>
    </lineage>
</organism>
<dbReference type="PROSITE" id="PS51755">
    <property type="entry name" value="OMPR_PHOB"/>
    <property type="match status" value="1"/>
</dbReference>
<keyword evidence="9" id="KW-1185">Reference proteome</keyword>
<keyword evidence="2 5" id="KW-0238">DNA-binding</keyword>
<sequence length="251" mass="27462">MRVLMSVTTWDSVRLQADLSQLGFPVTPAEDGIAIFECLDLLGHPVVILETDLPDLRWRIALDQLRKECPNMSILLVDSNRDASDRTDALELGADDVLDPGTPASEVAARILAVATRRAGYAGPVLNIGPLRVSLSERKVWWGAAQVKMSPAQYTIFEKLCLNAPHAVSKHLIMGELYGIDEGGEERTIDVFVATLRSRLANAGAPRTLIETIRGRGYRLADVTPEDDQMSLPFDMPVEDFGIPAQISDVA</sequence>
<comment type="caution">
    <text evidence="4">Lacks conserved residue(s) required for the propagation of feature annotation.</text>
</comment>
<dbReference type="Gene3D" id="1.10.10.10">
    <property type="entry name" value="Winged helix-like DNA-binding domain superfamily/Winged helix DNA-binding domain"/>
    <property type="match status" value="1"/>
</dbReference>
<dbReference type="InterPro" id="IPR036388">
    <property type="entry name" value="WH-like_DNA-bd_sf"/>
</dbReference>
<dbReference type="InterPro" id="IPR016032">
    <property type="entry name" value="Sig_transdc_resp-reg_C-effctor"/>
</dbReference>
<dbReference type="GO" id="GO:0000156">
    <property type="term" value="F:phosphorelay response regulator activity"/>
    <property type="evidence" value="ECO:0007669"/>
    <property type="project" value="TreeGrafter"/>
</dbReference>
<evidence type="ECO:0000313" key="8">
    <source>
        <dbReference type="EMBL" id="THH38611.1"/>
    </source>
</evidence>
<dbReference type="CDD" id="cd00383">
    <property type="entry name" value="trans_reg_C"/>
    <property type="match status" value="1"/>
</dbReference>
<dbReference type="Pfam" id="PF00486">
    <property type="entry name" value="Trans_reg_C"/>
    <property type="match status" value="1"/>
</dbReference>
<evidence type="ECO:0000313" key="9">
    <source>
        <dbReference type="Proteomes" id="UP000306602"/>
    </source>
</evidence>
<reference evidence="8 9" key="1">
    <citation type="submission" date="2019-04" db="EMBL/GenBank/DDBJ databases">
        <title>Shimia ponticola sp. nov., isolated from seawater.</title>
        <authorList>
            <person name="Kim Y.-O."/>
            <person name="Yoon J.-H."/>
        </authorList>
    </citation>
    <scope>NUCLEOTIDE SEQUENCE [LARGE SCALE GENOMIC DNA]</scope>
    <source>
        <strain evidence="8 9">MYP11</strain>
    </source>
</reference>
<evidence type="ECO:0000259" key="6">
    <source>
        <dbReference type="PROSITE" id="PS50110"/>
    </source>
</evidence>
<dbReference type="PANTHER" id="PTHR48111:SF67">
    <property type="entry name" value="TRANSCRIPTIONAL REGULATORY PROTEIN TCTD"/>
    <property type="match status" value="1"/>
</dbReference>
<dbReference type="OrthoDB" id="7873839at2"/>
<accession>A0A4S4NK11</accession>
<dbReference type="Gene3D" id="3.40.50.2300">
    <property type="match status" value="1"/>
</dbReference>
<proteinExistence type="predicted"/>
<dbReference type="SUPFAM" id="SSF46894">
    <property type="entry name" value="C-terminal effector domain of the bipartite response regulators"/>
    <property type="match status" value="1"/>
</dbReference>